<protein>
    <submittedName>
        <fullName evidence="6">TetR/AcrR family transcriptional regulator</fullName>
    </submittedName>
</protein>
<dbReference type="AlphaFoldDB" id="A0A4V0YFM0"/>
<proteinExistence type="predicted"/>
<keyword evidence="3" id="KW-0804">Transcription</keyword>
<dbReference type="EMBL" id="CP035492">
    <property type="protein sequence ID" value="QAY68181.1"/>
    <property type="molecule type" value="Genomic_DNA"/>
</dbReference>
<evidence type="ECO:0000313" key="6">
    <source>
        <dbReference type="EMBL" id="QAY68181.1"/>
    </source>
</evidence>
<dbReference type="OrthoDB" id="71867at2"/>
<name>A0A4V0YFM0_9BACL</name>
<keyword evidence="7" id="KW-1185">Reference proteome</keyword>
<evidence type="ECO:0000256" key="2">
    <source>
        <dbReference type="ARBA" id="ARBA00023125"/>
    </source>
</evidence>
<dbReference type="SUPFAM" id="SSF46689">
    <property type="entry name" value="Homeodomain-like"/>
    <property type="match status" value="1"/>
</dbReference>
<evidence type="ECO:0000259" key="5">
    <source>
        <dbReference type="Pfam" id="PF13305"/>
    </source>
</evidence>
<dbReference type="Pfam" id="PF13305">
    <property type="entry name" value="TetR_C_33"/>
    <property type="match status" value="1"/>
</dbReference>
<gene>
    <name evidence="6" type="ORF">ET464_19195</name>
</gene>
<dbReference type="GO" id="GO:0003700">
    <property type="term" value="F:DNA-binding transcription factor activity"/>
    <property type="evidence" value="ECO:0007669"/>
    <property type="project" value="TreeGrafter"/>
</dbReference>
<dbReference type="PANTHER" id="PTHR30055">
    <property type="entry name" value="HTH-TYPE TRANSCRIPTIONAL REGULATOR RUTR"/>
    <property type="match status" value="1"/>
</dbReference>
<dbReference type="InterPro" id="IPR036271">
    <property type="entry name" value="Tet_transcr_reg_TetR-rel_C_sf"/>
</dbReference>
<dbReference type="GO" id="GO:0000976">
    <property type="term" value="F:transcription cis-regulatory region binding"/>
    <property type="evidence" value="ECO:0007669"/>
    <property type="project" value="TreeGrafter"/>
</dbReference>
<organism evidence="6 7">
    <name type="scientific">Paenibacillus protaetiae</name>
    <dbReference type="NCBI Taxonomy" id="2509456"/>
    <lineage>
        <taxon>Bacteria</taxon>
        <taxon>Bacillati</taxon>
        <taxon>Bacillota</taxon>
        <taxon>Bacilli</taxon>
        <taxon>Bacillales</taxon>
        <taxon>Paenibacillaceae</taxon>
        <taxon>Paenibacillus</taxon>
    </lineage>
</organism>
<evidence type="ECO:0000313" key="7">
    <source>
        <dbReference type="Proteomes" id="UP000293568"/>
    </source>
</evidence>
<dbReference type="InterPro" id="IPR009057">
    <property type="entry name" value="Homeodomain-like_sf"/>
</dbReference>
<dbReference type="Pfam" id="PF00440">
    <property type="entry name" value="TetR_N"/>
    <property type="match status" value="1"/>
</dbReference>
<dbReference type="InterPro" id="IPR050109">
    <property type="entry name" value="HTH-type_TetR-like_transc_reg"/>
</dbReference>
<evidence type="ECO:0000256" key="1">
    <source>
        <dbReference type="ARBA" id="ARBA00023015"/>
    </source>
</evidence>
<sequence>MSPRIGLDADTIVEAAAGIADREGWEAVTLSALAAKLGVRSPSLYNHVNGLPELRSKLAVYGIGRFTAAIEEAVQGLSGEEAIHALANAYLDFARTHPGLYESTLRDQSDPVIQAAGRRIVELMVHVLQSFGLDEETGIHLVRGFRSLLHGFVSIDSKGGFGMPLHIQESIKLVLDTFMAGIKQLHSS</sequence>
<feature type="domain" description="HTH-type transcriptional regulator MT1864/Rv1816-like C-terminal" evidence="5">
    <location>
        <begin position="83"/>
        <end position="178"/>
    </location>
</feature>
<dbReference type="PANTHER" id="PTHR30055:SF239">
    <property type="entry name" value="TRANSCRIPTIONAL REGULATORY PROTEIN"/>
    <property type="match status" value="1"/>
</dbReference>
<dbReference type="Gene3D" id="1.10.10.60">
    <property type="entry name" value="Homeodomain-like"/>
    <property type="match status" value="1"/>
</dbReference>
<keyword evidence="1" id="KW-0805">Transcription regulation</keyword>
<dbReference type="Proteomes" id="UP000293568">
    <property type="component" value="Chromosome"/>
</dbReference>
<evidence type="ECO:0000259" key="4">
    <source>
        <dbReference type="Pfam" id="PF00440"/>
    </source>
</evidence>
<dbReference type="InterPro" id="IPR025996">
    <property type="entry name" value="MT1864/Rv1816-like_C"/>
</dbReference>
<dbReference type="RefSeq" id="WP_129443707.1">
    <property type="nucleotide sequence ID" value="NZ_CP035492.1"/>
</dbReference>
<reference evidence="6 7" key="1">
    <citation type="submission" date="2019-01" db="EMBL/GenBank/DDBJ databases">
        <title>Genome sequencing of strain FW100M-2.</title>
        <authorList>
            <person name="Heo J."/>
            <person name="Kim S.-J."/>
            <person name="Kim J.-S."/>
            <person name="Hong S.-B."/>
            <person name="Kwon S.-W."/>
        </authorList>
    </citation>
    <scope>NUCLEOTIDE SEQUENCE [LARGE SCALE GENOMIC DNA]</scope>
    <source>
        <strain evidence="6 7">FW100M-2</strain>
    </source>
</reference>
<dbReference type="Gene3D" id="1.10.357.10">
    <property type="entry name" value="Tetracycline Repressor, domain 2"/>
    <property type="match status" value="1"/>
</dbReference>
<keyword evidence="2" id="KW-0238">DNA-binding</keyword>
<dbReference type="SUPFAM" id="SSF48498">
    <property type="entry name" value="Tetracyclin repressor-like, C-terminal domain"/>
    <property type="match status" value="1"/>
</dbReference>
<accession>A0A4V0YFM0</accession>
<dbReference type="KEGG" id="pprt:ET464_19195"/>
<feature type="domain" description="HTH tetR-type" evidence="4">
    <location>
        <begin position="12"/>
        <end position="47"/>
    </location>
</feature>
<dbReference type="InterPro" id="IPR001647">
    <property type="entry name" value="HTH_TetR"/>
</dbReference>
<evidence type="ECO:0000256" key="3">
    <source>
        <dbReference type="ARBA" id="ARBA00023163"/>
    </source>
</evidence>